<evidence type="ECO:0000256" key="8">
    <source>
        <dbReference type="SAM" id="Phobius"/>
    </source>
</evidence>
<dbReference type="PANTHER" id="PTHR48007">
    <property type="entry name" value="LEUCINE-RICH REPEAT RECEPTOR-LIKE PROTEIN KINASE PXC1"/>
    <property type="match status" value="1"/>
</dbReference>
<dbReference type="PANTHER" id="PTHR48007:SF4">
    <property type="entry name" value="LEUCINE-RICH REPEAT RECEPTOR-LIKE PROTEIN KINASE PXC1"/>
    <property type="match status" value="1"/>
</dbReference>
<protein>
    <recommendedName>
        <fullName evidence="12">Leucine-rich repeat-containing N-terminal plant-type domain-containing protein</fullName>
    </recommendedName>
</protein>
<dbReference type="Gene3D" id="3.80.10.10">
    <property type="entry name" value="Ribonuclease Inhibitor"/>
    <property type="match status" value="1"/>
</dbReference>
<keyword evidence="4 9" id="KW-0732">Signal</keyword>
<evidence type="ECO:0000256" key="2">
    <source>
        <dbReference type="ARBA" id="ARBA00022614"/>
    </source>
</evidence>
<feature type="chain" id="PRO_5016268706" description="Leucine-rich repeat-containing N-terminal plant-type domain-containing protein" evidence="9">
    <location>
        <begin position="23"/>
        <end position="208"/>
    </location>
</feature>
<keyword evidence="5" id="KW-0677">Repeat</keyword>
<evidence type="ECO:0000256" key="7">
    <source>
        <dbReference type="ARBA" id="ARBA00023136"/>
    </source>
</evidence>
<dbReference type="SUPFAM" id="SSF52058">
    <property type="entry name" value="L domain-like"/>
    <property type="match status" value="1"/>
</dbReference>
<reference evidence="10 11" key="1">
    <citation type="submission" date="2018-06" db="EMBL/GenBank/DDBJ databases">
        <title>The Genome of Cuscuta australis (Dodder) Provides Insight into the Evolution of Plant Parasitism.</title>
        <authorList>
            <person name="Liu H."/>
        </authorList>
    </citation>
    <scope>NUCLEOTIDE SEQUENCE [LARGE SCALE GENOMIC DNA]</scope>
    <source>
        <strain evidence="11">cv. Yunnan</strain>
        <tissue evidence="10">Vines</tissue>
    </source>
</reference>
<sequence>MFSRMFLPFILSLLLLLQVVVASDLETDKQALLSFAIPHGIGWKSAGPICSTWAGVTCNSGRDRIVGLRLSGLGLCGSIPENTTLGRLDALEALHLENNFLTGPIPPGLNLLTRLESLNLSNNGFSGPVPPTLLQRFPPSSFGGNPLLAAAASGGLPPPPEVAIPRLLSSSLSKSSKKESKKNEQVIATPYLLAIGALLIIAAGHMMG</sequence>
<dbReference type="GO" id="GO:0016020">
    <property type="term" value="C:membrane"/>
    <property type="evidence" value="ECO:0007669"/>
    <property type="project" value="UniProtKB-SubCell"/>
</dbReference>
<evidence type="ECO:0000256" key="1">
    <source>
        <dbReference type="ARBA" id="ARBA00004167"/>
    </source>
</evidence>
<keyword evidence="11" id="KW-1185">Reference proteome</keyword>
<dbReference type="InterPro" id="IPR046959">
    <property type="entry name" value="PRK1-6/SRF4-like"/>
</dbReference>
<proteinExistence type="predicted"/>
<evidence type="ECO:0000256" key="5">
    <source>
        <dbReference type="ARBA" id="ARBA00022737"/>
    </source>
</evidence>
<keyword evidence="2" id="KW-0433">Leucine-rich repeat</keyword>
<dbReference type="Proteomes" id="UP000249390">
    <property type="component" value="Unassembled WGS sequence"/>
</dbReference>
<feature type="signal peptide" evidence="9">
    <location>
        <begin position="1"/>
        <end position="22"/>
    </location>
</feature>
<evidence type="ECO:0000256" key="3">
    <source>
        <dbReference type="ARBA" id="ARBA00022692"/>
    </source>
</evidence>
<evidence type="ECO:0000256" key="9">
    <source>
        <dbReference type="SAM" id="SignalP"/>
    </source>
</evidence>
<comment type="caution">
    <text evidence="10">The sequence shown here is derived from an EMBL/GenBank/DDBJ whole genome shotgun (WGS) entry which is preliminary data.</text>
</comment>
<comment type="subcellular location">
    <subcellularLocation>
        <location evidence="1">Membrane</location>
        <topology evidence="1">Single-pass membrane protein</topology>
    </subcellularLocation>
</comment>
<evidence type="ECO:0000313" key="11">
    <source>
        <dbReference type="Proteomes" id="UP000249390"/>
    </source>
</evidence>
<name>A0A328D3M4_9ASTE</name>
<dbReference type="Pfam" id="PF00560">
    <property type="entry name" value="LRR_1"/>
    <property type="match status" value="2"/>
</dbReference>
<accession>A0A328D3M4</accession>
<organism evidence="10 11">
    <name type="scientific">Cuscuta australis</name>
    <dbReference type="NCBI Taxonomy" id="267555"/>
    <lineage>
        <taxon>Eukaryota</taxon>
        <taxon>Viridiplantae</taxon>
        <taxon>Streptophyta</taxon>
        <taxon>Embryophyta</taxon>
        <taxon>Tracheophyta</taxon>
        <taxon>Spermatophyta</taxon>
        <taxon>Magnoliopsida</taxon>
        <taxon>eudicotyledons</taxon>
        <taxon>Gunneridae</taxon>
        <taxon>Pentapetalae</taxon>
        <taxon>asterids</taxon>
        <taxon>lamiids</taxon>
        <taxon>Solanales</taxon>
        <taxon>Convolvulaceae</taxon>
        <taxon>Cuscuteae</taxon>
        <taxon>Cuscuta</taxon>
        <taxon>Cuscuta subgen. Grammica</taxon>
        <taxon>Cuscuta sect. Cleistogrammica</taxon>
    </lineage>
</organism>
<dbReference type="InterPro" id="IPR032675">
    <property type="entry name" value="LRR_dom_sf"/>
</dbReference>
<gene>
    <name evidence="10" type="ORF">DM860_008236</name>
</gene>
<dbReference type="InterPro" id="IPR001611">
    <property type="entry name" value="Leu-rich_rpt"/>
</dbReference>
<feature type="transmembrane region" description="Helical" evidence="8">
    <location>
        <begin position="188"/>
        <end position="207"/>
    </location>
</feature>
<dbReference type="AlphaFoldDB" id="A0A328D3M4"/>
<evidence type="ECO:0008006" key="12">
    <source>
        <dbReference type="Google" id="ProtNLM"/>
    </source>
</evidence>
<evidence type="ECO:0000256" key="4">
    <source>
        <dbReference type="ARBA" id="ARBA00022729"/>
    </source>
</evidence>
<dbReference type="EMBL" id="NQVE01000195">
    <property type="protein sequence ID" value="RAL40096.1"/>
    <property type="molecule type" value="Genomic_DNA"/>
</dbReference>
<keyword evidence="6 8" id="KW-1133">Transmembrane helix</keyword>
<keyword evidence="3 8" id="KW-0812">Transmembrane</keyword>
<evidence type="ECO:0000313" key="10">
    <source>
        <dbReference type="EMBL" id="RAL40096.1"/>
    </source>
</evidence>
<keyword evidence="7 8" id="KW-0472">Membrane</keyword>
<dbReference type="FunFam" id="3.80.10.10:FF:000129">
    <property type="entry name" value="Leucine-rich repeat receptor-like kinase"/>
    <property type="match status" value="1"/>
</dbReference>
<evidence type="ECO:0000256" key="6">
    <source>
        <dbReference type="ARBA" id="ARBA00022989"/>
    </source>
</evidence>